<evidence type="ECO:0000313" key="1">
    <source>
        <dbReference type="EMBL" id="CAH1389212.1"/>
    </source>
</evidence>
<sequence>MSFINSNTFCIFSSSSESASDMLEGILCFVLVSEYSLQVVTMCFSVSDVLHVLQNGGFRPLIR</sequence>
<dbReference type="Proteomes" id="UP001152798">
    <property type="component" value="Chromosome 1"/>
</dbReference>
<organism evidence="1 2">
    <name type="scientific">Nezara viridula</name>
    <name type="common">Southern green stink bug</name>
    <name type="synonym">Cimex viridulus</name>
    <dbReference type="NCBI Taxonomy" id="85310"/>
    <lineage>
        <taxon>Eukaryota</taxon>
        <taxon>Metazoa</taxon>
        <taxon>Ecdysozoa</taxon>
        <taxon>Arthropoda</taxon>
        <taxon>Hexapoda</taxon>
        <taxon>Insecta</taxon>
        <taxon>Pterygota</taxon>
        <taxon>Neoptera</taxon>
        <taxon>Paraneoptera</taxon>
        <taxon>Hemiptera</taxon>
        <taxon>Heteroptera</taxon>
        <taxon>Panheteroptera</taxon>
        <taxon>Pentatomomorpha</taxon>
        <taxon>Pentatomoidea</taxon>
        <taxon>Pentatomidae</taxon>
        <taxon>Pentatominae</taxon>
        <taxon>Nezara</taxon>
    </lineage>
</organism>
<dbReference type="EMBL" id="OV725077">
    <property type="protein sequence ID" value="CAH1389212.1"/>
    <property type="molecule type" value="Genomic_DNA"/>
</dbReference>
<keyword evidence="2" id="KW-1185">Reference proteome</keyword>
<accession>A0A9P0DYL6</accession>
<evidence type="ECO:0000313" key="2">
    <source>
        <dbReference type="Proteomes" id="UP001152798"/>
    </source>
</evidence>
<proteinExistence type="predicted"/>
<reference evidence="1" key="1">
    <citation type="submission" date="2022-01" db="EMBL/GenBank/DDBJ databases">
        <authorList>
            <person name="King R."/>
        </authorList>
    </citation>
    <scope>NUCLEOTIDE SEQUENCE</scope>
</reference>
<protein>
    <submittedName>
        <fullName evidence="1">Uncharacterized protein</fullName>
    </submittedName>
</protein>
<gene>
    <name evidence="1" type="ORF">NEZAVI_LOCUS656</name>
</gene>
<name>A0A9P0DYL6_NEZVI</name>
<dbReference type="AlphaFoldDB" id="A0A9P0DYL6"/>